<accession>A0AA37PGJ9</accession>
<sequence length="189" mass="20688">MSHSTESTATAAERASSTDTFALTERPLIELEQMDFDVPHPSIEHTCTEVQKTASLVDKAPISADNGINIKEDGIAFDAPPIGDIVAFEKPSDKIFFFKRMRNGHPRLDVLLQVGSGRLQPNASDEAEYAVWEASENLYIYRTAGPDIKVLQSMGSVEYTADKSSRSDTKRSFSGKTVGFSSTRTQAGH</sequence>
<protein>
    <submittedName>
        <fullName evidence="2">Uncharacterized protein</fullName>
    </submittedName>
</protein>
<dbReference type="EMBL" id="BQXU01000051">
    <property type="protein sequence ID" value="GKT51655.1"/>
    <property type="molecule type" value="Genomic_DNA"/>
</dbReference>
<evidence type="ECO:0000256" key="1">
    <source>
        <dbReference type="SAM" id="MobiDB-lite"/>
    </source>
</evidence>
<comment type="caution">
    <text evidence="2">The sequence shown here is derived from an EMBL/GenBank/DDBJ whole genome shotgun (WGS) entry which is preliminary data.</text>
</comment>
<organism evidence="2 3">
    <name type="scientific">Colletotrichum spaethianum</name>
    <dbReference type="NCBI Taxonomy" id="700344"/>
    <lineage>
        <taxon>Eukaryota</taxon>
        <taxon>Fungi</taxon>
        <taxon>Dikarya</taxon>
        <taxon>Ascomycota</taxon>
        <taxon>Pezizomycotina</taxon>
        <taxon>Sordariomycetes</taxon>
        <taxon>Hypocreomycetidae</taxon>
        <taxon>Glomerellales</taxon>
        <taxon>Glomerellaceae</taxon>
        <taxon>Colletotrichum</taxon>
        <taxon>Colletotrichum spaethianum species complex</taxon>
    </lineage>
</organism>
<evidence type="ECO:0000313" key="2">
    <source>
        <dbReference type="EMBL" id="GKT51655.1"/>
    </source>
</evidence>
<evidence type="ECO:0000313" key="3">
    <source>
        <dbReference type="Proteomes" id="UP001055115"/>
    </source>
</evidence>
<feature type="region of interest" description="Disordered" evidence="1">
    <location>
        <begin position="161"/>
        <end position="189"/>
    </location>
</feature>
<keyword evidence="3" id="KW-1185">Reference proteome</keyword>
<gene>
    <name evidence="2" type="ORF">ColSpa_11836</name>
</gene>
<proteinExistence type="predicted"/>
<feature type="compositionally biased region" description="Polar residues" evidence="1">
    <location>
        <begin position="172"/>
        <end position="189"/>
    </location>
</feature>
<feature type="compositionally biased region" description="Basic and acidic residues" evidence="1">
    <location>
        <begin position="161"/>
        <end position="171"/>
    </location>
</feature>
<dbReference type="AlphaFoldDB" id="A0AA37PGJ9"/>
<dbReference type="GeneID" id="73332638"/>
<dbReference type="Proteomes" id="UP001055115">
    <property type="component" value="Unassembled WGS sequence"/>
</dbReference>
<reference evidence="2 3" key="1">
    <citation type="submission" date="2022-03" db="EMBL/GenBank/DDBJ databases">
        <title>Genome data of Colletotrichum spp.</title>
        <authorList>
            <person name="Utami Y.D."/>
            <person name="Hiruma K."/>
        </authorList>
    </citation>
    <scope>NUCLEOTIDE SEQUENCE [LARGE SCALE GENOMIC DNA]</scope>
    <source>
        <strain evidence="2 3">MAFF 239500</strain>
    </source>
</reference>
<name>A0AA37PGJ9_9PEZI</name>
<dbReference type="RefSeq" id="XP_049134005.1">
    <property type="nucleotide sequence ID" value="XM_049278048.1"/>
</dbReference>